<dbReference type="GO" id="GO:0012505">
    <property type="term" value="C:endomembrane system"/>
    <property type="evidence" value="ECO:0007669"/>
    <property type="project" value="UniProtKB-SubCell"/>
</dbReference>
<evidence type="ECO:0000256" key="6">
    <source>
        <dbReference type="SAM" id="Phobius"/>
    </source>
</evidence>
<keyword evidence="3 6" id="KW-0812">Transmembrane</keyword>
<dbReference type="PANTHER" id="PTHR32044">
    <property type="entry name" value="GLUCOMANNAN 4-BETA-MANNOSYLTRANSFERASE 9"/>
    <property type="match status" value="1"/>
</dbReference>
<dbReference type="PANTHER" id="PTHR32044:SF80">
    <property type="entry name" value="XYLOGLUCAN GLYCOSYLTRANSFERASE 2-RELATED"/>
    <property type="match status" value="1"/>
</dbReference>
<dbReference type="Pfam" id="PF13641">
    <property type="entry name" value="Glyco_tranf_2_3"/>
    <property type="match status" value="1"/>
</dbReference>
<protein>
    <submittedName>
        <fullName evidence="7">Glycosyltransferase</fullName>
    </submittedName>
</protein>
<dbReference type="InterPro" id="IPR029044">
    <property type="entry name" value="Nucleotide-diphossugar_trans"/>
</dbReference>
<evidence type="ECO:0000256" key="5">
    <source>
        <dbReference type="ARBA" id="ARBA00023136"/>
    </source>
</evidence>
<comment type="subcellular location">
    <subcellularLocation>
        <location evidence="1">Endomembrane system</location>
    </subcellularLocation>
</comment>
<reference evidence="7" key="1">
    <citation type="submission" date="2012-09" db="EMBL/GenBank/DDBJ databases">
        <title>Metagenomic Characterization of a Microbial Community in Wastewater Detects High Levels of Antibiotic Resistance.</title>
        <authorList>
            <person name="Abrams M."/>
            <person name="Caldwell A."/>
            <person name="Vandaei E."/>
            <person name="Lee W."/>
            <person name="Perrott J."/>
            <person name="Khan S.Y."/>
            <person name="Ta J."/>
            <person name="Romero D."/>
            <person name="Nguyen V."/>
            <person name="Pourmand N."/>
            <person name="Ouverney C.C."/>
        </authorList>
    </citation>
    <scope>NUCLEOTIDE SEQUENCE</scope>
</reference>
<feature type="transmembrane region" description="Helical" evidence="6">
    <location>
        <begin position="385"/>
        <end position="407"/>
    </location>
</feature>
<evidence type="ECO:0000313" key="7">
    <source>
        <dbReference type="EMBL" id="AGC71122.1"/>
    </source>
</evidence>
<evidence type="ECO:0000256" key="3">
    <source>
        <dbReference type="ARBA" id="ARBA00022692"/>
    </source>
</evidence>
<evidence type="ECO:0000256" key="2">
    <source>
        <dbReference type="ARBA" id="ARBA00022679"/>
    </source>
</evidence>
<keyword evidence="2 7" id="KW-0808">Transferase</keyword>
<feature type="transmembrane region" description="Helical" evidence="6">
    <location>
        <begin position="359"/>
        <end position="378"/>
    </location>
</feature>
<name>L7VQD6_9BACT</name>
<feature type="transmembrane region" description="Helical" evidence="6">
    <location>
        <begin position="12"/>
        <end position="32"/>
    </location>
</feature>
<feature type="transmembrane region" description="Helical" evidence="6">
    <location>
        <begin position="470"/>
        <end position="489"/>
    </location>
</feature>
<accession>L7VQD6</accession>
<dbReference type="AlphaFoldDB" id="L7VQD6"/>
<organism evidence="7">
    <name type="scientific">uncultured bacterium A1Q1_fos_18</name>
    <dbReference type="NCBI Taxonomy" id="1256551"/>
    <lineage>
        <taxon>Bacteria</taxon>
        <taxon>environmental samples</taxon>
    </lineage>
</organism>
<feature type="transmembrane region" description="Helical" evidence="6">
    <location>
        <begin position="333"/>
        <end position="353"/>
    </location>
</feature>
<dbReference type="GO" id="GO:0016757">
    <property type="term" value="F:glycosyltransferase activity"/>
    <property type="evidence" value="ECO:0007669"/>
    <property type="project" value="TreeGrafter"/>
</dbReference>
<keyword evidence="5 6" id="KW-0472">Membrane</keyword>
<evidence type="ECO:0000256" key="1">
    <source>
        <dbReference type="ARBA" id="ARBA00004308"/>
    </source>
</evidence>
<evidence type="ECO:0000256" key="4">
    <source>
        <dbReference type="ARBA" id="ARBA00022989"/>
    </source>
</evidence>
<keyword evidence="4 6" id="KW-1133">Transmembrane helix</keyword>
<dbReference type="SUPFAM" id="SSF53448">
    <property type="entry name" value="Nucleotide-diphospho-sugar transferases"/>
    <property type="match status" value="1"/>
</dbReference>
<sequence>MAPSLLGVAEALYALLSLGLWLLLLAASLHLLRLGLWALRHPLTDESVPLPDEASLPVVTVQLPMRNERLVAARAISAACALRWPRQRLQIQVLDDSDATDETVSIVDEAVAQQQQAGFDISVVRRTDRRSFKAGHLDHALPLARGEFVAVLDVDFVPSPDFLQRLVPRLVAVPQLAFVQGRWSFLNERESLLLRVQALILHGLFLVEQSYLSAHNQPVQFNGSGGVWRTEALRRAGGWVGPESDMTASVTEDLDLSYRVRLLGYSSQTLASVAIPTELPERMAAFRSQQKRWVRGGAQVLRSLVAKLLVPGRSLSERLTMLLHLTRHTRQPYLALALLFLPLGPLGMLDALFSPPGGLRSAVLLIWLALSVYYGAALRRLGQSGIAAVFLSPLVMILSMGLCVSLTSELLRGALSSRHAAEFVRTPKTGGQKQAMGQYRPVFDRLARVEVFIGLAYAVMAILLLRRGDYLTALGFAGLIAPGLLWVGGGSLRVR</sequence>
<dbReference type="EMBL" id="JX649863">
    <property type="protein sequence ID" value="AGC71122.1"/>
    <property type="molecule type" value="Genomic_DNA"/>
</dbReference>
<dbReference type="Gene3D" id="3.90.550.10">
    <property type="entry name" value="Spore Coat Polysaccharide Biosynthesis Protein SpsA, Chain A"/>
    <property type="match status" value="1"/>
</dbReference>
<proteinExistence type="predicted"/>
<feature type="transmembrane region" description="Helical" evidence="6">
    <location>
        <begin position="446"/>
        <end position="465"/>
    </location>
</feature>